<dbReference type="EMBL" id="CADILH010000001">
    <property type="protein sequence ID" value="CAB3930011.1"/>
    <property type="molecule type" value="Genomic_DNA"/>
</dbReference>
<organism evidence="1 2">
    <name type="scientific">Achromobacter insolitus</name>
    <dbReference type="NCBI Taxonomy" id="217204"/>
    <lineage>
        <taxon>Bacteria</taxon>
        <taxon>Pseudomonadati</taxon>
        <taxon>Pseudomonadota</taxon>
        <taxon>Betaproteobacteria</taxon>
        <taxon>Burkholderiales</taxon>
        <taxon>Alcaligenaceae</taxon>
        <taxon>Achromobacter</taxon>
    </lineage>
</organism>
<proteinExistence type="predicted"/>
<dbReference type="AlphaFoldDB" id="A0A6S7F6R8"/>
<dbReference type="GeneID" id="92763872"/>
<accession>A0A6S7F6R8</accession>
<reference evidence="1 2" key="1">
    <citation type="submission" date="2020-04" db="EMBL/GenBank/DDBJ databases">
        <authorList>
            <person name="De Canck E."/>
        </authorList>
    </citation>
    <scope>NUCLEOTIDE SEQUENCE [LARGE SCALE GENOMIC DNA]</scope>
    <source>
        <strain evidence="1 2">LMG 6000</strain>
    </source>
</reference>
<sequence>MPDSNWICGSEPPDRQGFFETEFNTGQTEVTMYSILGWMPPVHRGYVVRWRLLEPAVEQAEIERYLYYRREGGRGHS</sequence>
<gene>
    <name evidence="1" type="ORF">LMG6000_01064</name>
</gene>
<dbReference type="KEGG" id="ais:BUW96_08475"/>
<protein>
    <submittedName>
        <fullName evidence="1">Uncharacterized protein</fullName>
    </submittedName>
</protein>
<name>A0A6S7F6R8_9BURK</name>
<evidence type="ECO:0000313" key="2">
    <source>
        <dbReference type="Proteomes" id="UP000494183"/>
    </source>
</evidence>
<evidence type="ECO:0000313" key="1">
    <source>
        <dbReference type="EMBL" id="CAB3930011.1"/>
    </source>
</evidence>
<dbReference type="Proteomes" id="UP000494183">
    <property type="component" value="Unassembled WGS sequence"/>
</dbReference>
<dbReference type="RefSeq" id="WP_042793944.1">
    <property type="nucleotide sequence ID" value="NZ_CADIJK010000010.1"/>
</dbReference>
<keyword evidence="2" id="KW-1185">Reference proteome</keyword>